<organism evidence="1 2">
    <name type="scientific">Yersinia mollaretii (strain ATCC 43969 / DSM 18520 / CIP 103324 / CNY 7263 / WAIP 204)</name>
    <dbReference type="NCBI Taxonomy" id="349967"/>
    <lineage>
        <taxon>Bacteria</taxon>
        <taxon>Pseudomonadati</taxon>
        <taxon>Pseudomonadota</taxon>
        <taxon>Gammaproteobacteria</taxon>
        <taxon>Enterobacterales</taxon>
        <taxon>Yersiniaceae</taxon>
        <taxon>Yersinia</taxon>
    </lineage>
</organism>
<comment type="caution">
    <text evidence="1">The sequence shown here is derived from an EMBL/GenBank/DDBJ whole genome shotgun (WGS) entry which is preliminary data.</text>
</comment>
<dbReference type="Proteomes" id="UP000003027">
    <property type="component" value="Unassembled WGS sequence"/>
</dbReference>
<dbReference type="EMBL" id="AALD02000022">
    <property type="protein sequence ID" value="EEQ10227.1"/>
    <property type="molecule type" value="Genomic_DNA"/>
</dbReference>
<sequence length="37" mass="4520">MIFSFECLINNDSFLFSFYKLIFIMNVYSEYAVMCYL</sequence>
<evidence type="ECO:0000313" key="1">
    <source>
        <dbReference type="EMBL" id="EEQ10227.1"/>
    </source>
</evidence>
<gene>
    <name evidence="1" type="ORF">ymoll0001_12740</name>
</gene>
<keyword evidence="2" id="KW-1185">Reference proteome</keyword>
<proteinExistence type="predicted"/>
<evidence type="ECO:0000313" key="2">
    <source>
        <dbReference type="Proteomes" id="UP000003027"/>
    </source>
</evidence>
<name>A0ABM9Y8W7_YERMW</name>
<protein>
    <submittedName>
        <fullName evidence="1">Uncharacterized protein</fullName>
    </submittedName>
</protein>
<accession>A0ABM9Y8W7</accession>
<reference evidence="1" key="1">
    <citation type="submission" date="2008-12" db="EMBL/GenBank/DDBJ databases">
        <title>Annotation of the Yersinia mollaretii ATCC 43969 genome.</title>
        <authorList>
            <person name="Read T.D."/>
            <person name="Akmal A."/>
            <person name="Bishop-Lilly K."/>
            <person name="Chen P.E."/>
            <person name="Cook C."/>
            <person name="Kiley M.P."/>
            <person name="Lentz S."/>
            <person name="Mateczun A."/>
            <person name="Nagarajan N."/>
            <person name="Nolan N."/>
            <person name="Osborne B.I."/>
            <person name="Pop M."/>
            <person name="Sozhamannan S."/>
            <person name="Stewart A.C."/>
            <person name="Sulakvelidze A."/>
            <person name="Thomason B."/>
            <person name="Willner K."/>
            <person name="Zwick M.E."/>
        </authorList>
    </citation>
    <scope>NUCLEOTIDE SEQUENCE [LARGE SCALE GENOMIC DNA]</scope>
    <source>
        <strain evidence="1">ATCC 43969</strain>
    </source>
</reference>